<feature type="domain" description="Secretion system C-terminal sorting" evidence="3">
    <location>
        <begin position="843"/>
        <end position="912"/>
    </location>
</feature>
<dbReference type="InterPro" id="IPR032675">
    <property type="entry name" value="LRR_dom_sf"/>
</dbReference>
<dbReference type="OrthoDB" id="1110367at2"/>
<dbReference type="EMBL" id="JPRJ01000001">
    <property type="protein sequence ID" value="KFF30314.1"/>
    <property type="molecule type" value="Genomic_DNA"/>
</dbReference>
<evidence type="ECO:0000256" key="2">
    <source>
        <dbReference type="SAM" id="SignalP"/>
    </source>
</evidence>
<dbReference type="AlphaFoldDB" id="A0A086BN00"/>
<evidence type="ECO:0000313" key="4">
    <source>
        <dbReference type="EMBL" id="KFF30314.1"/>
    </source>
</evidence>
<dbReference type="SUPFAM" id="SSF52047">
    <property type="entry name" value="RNI-like"/>
    <property type="match status" value="1"/>
</dbReference>
<accession>A0A086BN00</accession>
<evidence type="ECO:0000256" key="1">
    <source>
        <dbReference type="ARBA" id="ARBA00022729"/>
    </source>
</evidence>
<feature type="signal peptide" evidence="2">
    <location>
        <begin position="1"/>
        <end position="19"/>
    </location>
</feature>
<dbReference type="Gene3D" id="3.80.10.10">
    <property type="entry name" value="Ribonuclease Inhibitor"/>
    <property type="match status" value="2"/>
</dbReference>
<dbReference type="RefSeq" id="WP_034680548.1">
    <property type="nucleotide sequence ID" value="NZ_CP023049.2"/>
</dbReference>
<comment type="caution">
    <text evidence="4">The sequence shown here is derived from an EMBL/GenBank/DDBJ whole genome shotgun (WGS) entry which is preliminary data.</text>
</comment>
<reference evidence="4 5" key="1">
    <citation type="submission" date="2014-07" db="EMBL/GenBank/DDBJ databases">
        <title>Genome of Chryseobacterium piperi CTM.</title>
        <authorList>
            <person name="Pipes S.E."/>
            <person name="Stropko S.J."/>
            <person name="Newman J.D."/>
        </authorList>
    </citation>
    <scope>NUCLEOTIDE SEQUENCE [LARGE SCALE GENOMIC DNA]</scope>
    <source>
        <strain evidence="4 5">CTM</strain>
    </source>
</reference>
<dbReference type="eggNOG" id="COG4886">
    <property type="taxonomic scope" value="Bacteria"/>
</dbReference>
<sequence>MKSKLFFMILILFSLGVRSQNLNFPDANFKAILLSSSSSNEIAKNLNGSYFAIDANGDGEISLLEAQNVKELKIQPKYHQTGNILEVDLNENDPILNYEGINNFTNATSFSIERVNVPTQELNISGINTLKNLSIIFHSSDLHSVNINNCLNLDTLKLSSVRLTNGNILRQIKNLQLDYIQLSYEFSGDRFLLTDIENATQLENLELTSYHYSSSSPDFSLNLSNKSNLKSVLIDGIGFNDINLSSCPQLQSVSINPKFSMAYNLLQIGTLDISNCPLLSTVDFGNDYSGSGITNLIANNCISLKKINTLSKFLNTIQVNNCPVLNSIELYTASDIQMSNIPNLKKISVDLFTGNSFDASVATNLEYLKLNHSLPTQHLHQQSIGKLKNIKVKDNLALKKLSINNQPIQNLDVSGLSNLQDLQIGIYYQNPIEELNFFKDFLHYLNAENCTALTDVNIYNQVGLIDANFKNAYSLKRLSLDTSPYVSSTKLLEKLNLENCSSMEELIISNAKLNDLNIKNCTALKTLEIDNNNLDQLVFDNSPKLETVSLQSNKFSTLDFNSLTNLKTLNFKDNSNLQSLYLKNGSHELIDYYNGFSGLNNLQYVCADDFQVQELKSLANRQGISPNINSYCGENIANLSTGIDSNNSFISIDSDEDDWKGYDANGTEITPKVRATYSGWGSADIGTGVNSRWITLDKLAGNYTYKSKEFIIPDTATDAKLNLRSLSFIRNWTYLVKINPDGTEADTEITRTSWMRDGAKGWLNSRSPLVENYTLSPGKYYIKVVVFSNNNSIRNAIDVNAIVTCSEGILYPSNKIAQKKLALNTQKAIEENTSLDSNSKVNVYPNPTKETVNISSEDNIEGIEIYDSMGRLIQTQKNISTSKDLKIDIKGSNGAYILKIKTAKGIILKKIIKQ</sequence>
<dbReference type="eggNOG" id="COG3291">
    <property type="taxonomic scope" value="Bacteria"/>
</dbReference>
<dbReference type="Proteomes" id="UP000028709">
    <property type="component" value="Unassembled WGS sequence"/>
</dbReference>
<gene>
    <name evidence="4" type="ORF">IQ37_00600</name>
</gene>
<evidence type="ECO:0000313" key="5">
    <source>
        <dbReference type="Proteomes" id="UP000028709"/>
    </source>
</evidence>
<dbReference type="SUPFAM" id="SSF52058">
    <property type="entry name" value="L domain-like"/>
    <property type="match status" value="1"/>
</dbReference>
<keyword evidence="5" id="KW-1185">Reference proteome</keyword>
<dbReference type="KEGG" id="cpip:CJF12_13005"/>
<proteinExistence type="predicted"/>
<evidence type="ECO:0000259" key="3">
    <source>
        <dbReference type="Pfam" id="PF18962"/>
    </source>
</evidence>
<dbReference type="STRING" id="558152.IQ37_00600"/>
<dbReference type="PANTHER" id="PTHR46433:SF3">
    <property type="entry name" value="RAB GTPASE DOMAIN-CONTAINING PROTEIN"/>
    <property type="match status" value="1"/>
</dbReference>
<keyword evidence="1 2" id="KW-0732">Signal</keyword>
<organism evidence="4 5">
    <name type="scientific">Chryseobacterium piperi</name>
    <dbReference type="NCBI Taxonomy" id="558152"/>
    <lineage>
        <taxon>Bacteria</taxon>
        <taxon>Pseudomonadati</taxon>
        <taxon>Bacteroidota</taxon>
        <taxon>Flavobacteriia</taxon>
        <taxon>Flavobacteriales</taxon>
        <taxon>Weeksellaceae</taxon>
        <taxon>Chryseobacterium group</taxon>
        <taxon>Chryseobacterium</taxon>
    </lineage>
</organism>
<feature type="chain" id="PRO_5001804624" description="Secretion system C-terminal sorting domain-containing protein" evidence="2">
    <location>
        <begin position="20"/>
        <end position="914"/>
    </location>
</feature>
<dbReference type="InterPro" id="IPR026444">
    <property type="entry name" value="Secre_tail"/>
</dbReference>
<dbReference type="NCBIfam" id="TIGR04183">
    <property type="entry name" value="Por_Secre_tail"/>
    <property type="match status" value="1"/>
</dbReference>
<name>A0A086BN00_9FLAO</name>
<dbReference type="Pfam" id="PF18962">
    <property type="entry name" value="Por_Secre_tail"/>
    <property type="match status" value="1"/>
</dbReference>
<protein>
    <recommendedName>
        <fullName evidence="3">Secretion system C-terminal sorting domain-containing protein</fullName>
    </recommendedName>
</protein>
<dbReference type="PANTHER" id="PTHR46433">
    <property type="entry name" value="ANK_REP_REGION DOMAIN-CONTAINING PROTEIN-RELATED"/>
    <property type="match status" value="1"/>
</dbReference>